<protein>
    <submittedName>
        <fullName evidence="2">YfhD family protein</fullName>
    </submittedName>
</protein>
<feature type="region of interest" description="Disordered" evidence="1">
    <location>
        <begin position="1"/>
        <end position="21"/>
    </location>
</feature>
<evidence type="ECO:0000256" key="1">
    <source>
        <dbReference type="SAM" id="MobiDB-lite"/>
    </source>
</evidence>
<reference evidence="2 3" key="1">
    <citation type="submission" date="2018-10" db="EMBL/GenBank/DDBJ databases">
        <title>Cohnella sp. M2MS4P-1, whole genome shotgun sequence.</title>
        <authorList>
            <person name="Tuo L."/>
        </authorList>
    </citation>
    <scope>NUCLEOTIDE SEQUENCE [LARGE SCALE GENOMIC DNA]</scope>
    <source>
        <strain evidence="2 3">M2MS4P-1</strain>
    </source>
</reference>
<sequence length="64" mass="7177">MPYAYERLSLRGGNQLTDDQQHKHLPVVSAEDVEFADELADSDDKEAQKRAAEADRRVTSSEGE</sequence>
<gene>
    <name evidence="2" type="ORF">D7Z26_08250</name>
</gene>
<evidence type="ECO:0000313" key="3">
    <source>
        <dbReference type="Proteomes" id="UP000282076"/>
    </source>
</evidence>
<feature type="compositionally biased region" description="Basic and acidic residues" evidence="1">
    <location>
        <begin position="45"/>
        <end position="64"/>
    </location>
</feature>
<dbReference type="EMBL" id="RBZM01000004">
    <property type="protein sequence ID" value="RKP55198.1"/>
    <property type="molecule type" value="Genomic_DNA"/>
</dbReference>
<dbReference type="InterPro" id="IPR025435">
    <property type="entry name" value="YfhD-like"/>
</dbReference>
<proteinExistence type="predicted"/>
<name>A0A494XZK8_9BACL</name>
<comment type="caution">
    <text evidence="2">The sequence shown here is derived from an EMBL/GenBank/DDBJ whole genome shotgun (WGS) entry which is preliminary data.</text>
</comment>
<dbReference type="Pfam" id="PF14151">
    <property type="entry name" value="YfhD"/>
    <property type="match status" value="1"/>
</dbReference>
<accession>A0A494XZK8</accession>
<dbReference type="AlphaFoldDB" id="A0A494XZK8"/>
<keyword evidence="3" id="KW-1185">Reference proteome</keyword>
<feature type="region of interest" description="Disordered" evidence="1">
    <location>
        <begin position="39"/>
        <end position="64"/>
    </location>
</feature>
<evidence type="ECO:0000313" key="2">
    <source>
        <dbReference type="EMBL" id="RKP55198.1"/>
    </source>
</evidence>
<organism evidence="2 3">
    <name type="scientific">Cohnella endophytica</name>
    <dbReference type="NCBI Taxonomy" id="2419778"/>
    <lineage>
        <taxon>Bacteria</taxon>
        <taxon>Bacillati</taxon>
        <taxon>Bacillota</taxon>
        <taxon>Bacilli</taxon>
        <taxon>Bacillales</taxon>
        <taxon>Paenibacillaceae</taxon>
        <taxon>Cohnella</taxon>
    </lineage>
</organism>
<dbReference type="Proteomes" id="UP000282076">
    <property type="component" value="Unassembled WGS sequence"/>
</dbReference>